<accession>A0A8J2PBP9</accession>
<dbReference type="GO" id="GO:0006886">
    <property type="term" value="P:intracellular protein transport"/>
    <property type="evidence" value="ECO:0007669"/>
    <property type="project" value="InterPro"/>
</dbReference>
<comment type="similarity">
    <text evidence="2 5">Belongs to the SEC15 family.</text>
</comment>
<dbReference type="Proteomes" id="UP000708208">
    <property type="component" value="Unassembled WGS sequence"/>
</dbReference>
<organism evidence="8 9">
    <name type="scientific">Allacma fusca</name>
    <dbReference type="NCBI Taxonomy" id="39272"/>
    <lineage>
        <taxon>Eukaryota</taxon>
        <taxon>Metazoa</taxon>
        <taxon>Ecdysozoa</taxon>
        <taxon>Arthropoda</taxon>
        <taxon>Hexapoda</taxon>
        <taxon>Collembola</taxon>
        <taxon>Symphypleona</taxon>
        <taxon>Sminthuridae</taxon>
        <taxon>Allacma</taxon>
    </lineage>
</organism>
<evidence type="ECO:0000313" key="8">
    <source>
        <dbReference type="EMBL" id="CAG7822387.1"/>
    </source>
</evidence>
<comment type="caution">
    <text evidence="8">The sequence shown here is derived from an EMBL/GenBank/DDBJ whole genome shotgun (WGS) entry which is preliminary data.</text>
</comment>
<dbReference type="GO" id="GO:0016020">
    <property type="term" value="C:membrane"/>
    <property type="evidence" value="ECO:0007669"/>
    <property type="project" value="TreeGrafter"/>
</dbReference>
<dbReference type="GO" id="GO:0090522">
    <property type="term" value="P:vesicle tethering involved in exocytosis"/>
    <property type="evidence" value="ECO:0007669"/>
    <property type="project" value="InterPro"/>
</dbReference>
<feature type="domain" description="Exocyst complex subunit EXOC6/Sec15 C-terminal" evidence="6">
    <location>
        <begin position="400"/>
        <end position="751"/>
    </location>
</feature>
<proteinExistence type="inferred from homology"/>
<protein>
    <recommendedName>
        <fullName evidence="5">Exocyst complex component</fullName>
    </recommendedName>
</protein>
<dbReference type="PANTHER" id="PTHR12702:SF0">
    <property type="entry name" value="EXOCYST COMPLEX COMPONENT 6"/>
    <property type="match status" value="1"/>
</dbReference>
<dbReference type="Pfam" id="PF04091">
    <property type="entry name" value="Sec15_C"/>
    <property type="match status" value="1"/>
</dbReference>
<evidence type="ECO:0000256" key="3">
    <source>
        <dbReference type="ARBA" id="ARBA00022448"/>
    </source>
</evidence>
<evidence type="ECO:0000259" key="7">
    <source>
        <dbReference type="Pfam" id="PF20651"/>
    </source>
</evidence>
<evidence type="ECO:0000313" key="9">
    <source>
        <dbReference type="Proteomes" id="UP000708208"/>
    </source>
</evidence>
<evidence type="ECO:0000256" key="1">
    <source>
        <dbReference type="ARBA" id="ARBA00002660"/>
    </source>
</evidence>
<sequence length="792" mass="92104">MTDPLVQKSSESQNYEQLAQEIEALDTYWGPTFRAIIEDGKHEKFLEHLEQRIRSHDRDIEKLCNAHYQGFIDSIRELLHVRSEAQDLKSLIASMDKDLQMELQNVLQRGEEVEKARRVESNIMSTIDQLQVCLPVFRMYHKLQEQLAQKRYYPALKSLEQLEHTYLPQVSRYRFTNHFRESIPKFRKKIQDSSMSELKDFLENVRKYSSRIGEVAMRHTSEQVGLDESITGKRKLVPIGTNNPFLDEYEAQDESTQDDEDGLSAQDLVDFSPLYRCLHIFTVLGDKHTFENYYTKQRKEQSSLVLQPHANMHESIQGYRQYFHAVVGFFVIENHLLYTTNGLVTQAILEELWSSSVPKIASNLRTHASYCTDAELILQIKNVIMLFINTLANYGYNVTQLMSTLQDIREHYTDVLMQRCVHSFREIFDQDNYHPLQVSNDTEYVTVLEVFPYRDAGLERSPYPRRFPFSSMVPKVYEQVKEFVCASLKYTEELNLSQTEVDDMIRKSTNLLLTRTLSGCLTTLIQKPSVGLLELIQITINTNYLELTNAYLEEFISSISGSFVKDVSHKAELQGKSMFKDARAEAEEQIYERLKAKIDDTFELANYDWTLNEPQGRASDYIIDLVEFLQCTFRAFTNLPIKVARTACMAACQHINKKLLYMILEDDDVKQISLGALKQLDLDLIQCEQFATSEPVKGLDPSLLLECFTDVRQLLDLFNQCDFSAYFHDFGERTSKYPRVTPQSAIKLLEKIREADKDKKKILSVLKKDERDKKKLHETILRTLKELPQTSQ</sequence>
<comment type="function">
    <text evidence="1 5">Component of the exocyst complex involved in the docking of exocytic vesicles with fusion sites on the plasma membrane.</text>
</comment>
<dbReference type="InterPro" id="IPR048359">
    <property type="entry name" value="EXOC6_Sec15_N"/>
</dbReference>
<dbReference type="InterPro" id="IPR007225">
    <property type="entry name" value="EXOC6/Sec15"/>
</dbReference>
<dbReference type="FunFam" id="1.20.58.670:FF:000002">
    <property type="entry name" value="Exocyst complex component"/>
    <property type="match status" value="1"/>
</dbReference>
<gene>
    <name evidence="8" type="ORF">AFUS01_LOCUS32665</name>
</gene>
<dbReference type="GO" id="GO:0000145">
    <property type="term" value="C:exocyst"/>
    <property type="evidence" value="ECO:0007669"/>
    <property type="project" value="TreeGrafter"/>
</dbReference>
<keyword evidence="3 5" id="KW-0813">Transport</keyword>
<reference evidence="8" key="1">
    <citation type="submission" date="2021-06" db="EMBL/GenBank/DDBJ databases">
        <authorList>
            <person name="Hodson N. C."/>
            <person name="Mongue J. A."/>
            <person name="Jaron S. K."/>
        </authorList>
    </citation>
    <scope>NUCLEOTIDE SEQUENCE</scope>
</reference>
<dbReference type="InterPro" id="IPR046361">
    <property type="entry name" value="EXOC6/Sec15_C"/>
</dbReference>
<feature type="domain" description="Exocyst complex component EXOC6/Sec15 N-terminal" evidence="7">
    <location>
        <begin position="48"/>
        <end position="217"/>
    </location>
</feature>
<dbReference type="PIRSF" id="PIRSF025007">
    <property type="entry name" value="Sec15"/>
    <property type="match status" value="1"/>
</dbReference>
<dbReference type="Pfam" id="PF20651">
    <property type="entry name" value="EXOC6_Sec15_N"/>
    <property type="match status" value="1"/>
</dbReference>
<evidence type="ECO:0000256" key="2">
    <source>
        <dbReference type="ARBA" id="ARBA00007944"/>
    </source>
</evidence>
<dbReference type="GO" id="GO:0006893">
    <property type="term" value="P:Golgi to plasma membrane transport"/>
    <property type="evidence" value="ECO:0007669"/>
    <property type="project" value="TreeGrafter"/>
</dbReference>
<dbReference type="PANTHER" id="PTHR12702">
    <property type="entry name" value="SEC15"/>
    <property type="match status" value="1"/>
</dbReference>
<dbReference type="EMBL" id="CAJVCH010526224">
    <property type="protein sequence ID" value="CAG7822387.1"/>
    <property type="molecule type" value="Genomic_DNA"/>
</dbReference>
<keyword evidence="4 5" id="KW-0268">Exocytosis</keyword>
<evidence type="ECO:0000256" key="4">
    <source>
        <dbReference type="ARBA" id="ARBA00022483"/>
    </source>
</evidence>
<evidence type="ECO:0000256" key="5">
    <source>
        <dbReference type="PIRNR" id="PIRNR025007"/>
    </source>
</evidence>
<dbReference type="OrthoDB" id="10267033at2759"/>
<keyword evidence="9" id="KW-1185">Reference proteome</keyword>
<dbReference type="AlphaFoldDB" id="A0A8J2PBP9"/>
<name>A0A8J2PBP9_9HEXA</name>
<evidence type="ECO:0000259" key="6">
    <source>
        <dbReference type="Pfam" id="PF04091"/>
    </source>
</evidence>